<dbReference type="HAMAP" id="MF_00758">
    <property type="entry name" value="UPF0301"/>
    <property type="match status" value="1"/>
</dbReference>
<dbReference type="GO" id="GO:0005829">
    <property type="term" value="C:cytosol"/>
    <property type="evidence" value="ECO:0007669"/>
    <property type="project" value="TreeGrafter"/>
</dbReference>
<reference evidence="3 6" key="2">
    <citation type="submission" date="2019-12" db="EMBL/GenBank/DDBJ databases">
        <authorList>
            <person name="Zheng J."/>
        </authorList>
    </citation>
    <scope>NUCLEOTIDE SEQUENCE [LARGE SCALE GENOMIC DNA]</scope>
    <source>
        <strain evidence="3 6">DSM 27347</strain>
    </source>
</reference>
<dbReference type="AlphaFoldDB" id="A0A1G7IBV0"/>
<organism evidence="4 5">
    <name type="scientific">Sphingomonas carotinifaciens</name>
    <dbReference type="NCBI Taxonomy" id="1166323"/>
    <lineage>
        <taxon>Bacteria</taxon>
        <taxon>Pseudomonadati</taxon>
        <taxon>Pseudomonadota</taxon>
        <taxon>Alphaproteobacteria</taxon>
        <taxon>Sphingomonadales</taxon>
        <taxon>Sphingomonadaceae</taxon>
        <taxon>Sphingomonas</taxon>
    </lineage>
</organism>
<protein>
    <recommendedName>
        <fullName evidence="2">UPF0301 protein GQR91_11725</fullName>
    </recommendedName>
</protein>
<dbReference type="PANTHER" id="PTHR30327">
    <property type="entry name" value="UNCHARACTERIZED PROTEIN YQGE"/>
    <property type="match status" value="1"/>
</dbReference>
<evidence type="ECO:0000313" key="5">
    <source>
        <dbReference type="Proteomes" id="UP000323502"/>
    </source>
</evidence>
<evidence type="ECO:0000256" key="2">
    <source>
        <dbReference type="HAMAP-Rule" id="MF_00758"/>
    </source>
</evidence>
<dbReference type="Proteomes" id="UP000323502">
    <property type="component" value="Unassembled WGS sequence"/>
</dbReference>
<keyword evidence="5" id="KW-1185">Reference proteome</keyword>
<dbReference type="OrthoDB" id="9807486at2"/>
<dbReference type="EMBL" id="WSUT01000005">
    <property type="protein sequence ID" value="MWC44315.1"/>
    <property type="molecule type" value="Genomic_DNA"/>
</dbReference>
<dbReference type="Proteomes" id="UP000436801">
    <property type="component" value="Unassembled WGS sequence"/>
</dbReference>
<dbReference type="RefSeq" id="WP_112382438.1">
    <property type="nucleotide sequence ID" value="NZ_FNBI01000002.1"/>
</dbReference>
<evidence type="ECO:0000313" key="4">
    <source>
        <dbReference type="EMBL" id="SDF10182.1"/>
    </source>
</evidence>
<reference evidence="4 5" key="1">
    <citation type="submission" date="2016-10" db="EMBL/GenBank/DDBJ databases">
        <authorList>
            <person name="Varghese N."/>
            <person name="Submissions S."/>
        </authorList>
    </citation>
    <scope>NUCLEOTIDE SEQUENCE [LARGE SCALE GENOMIC DNA]</scope>
    <source>
        <strain evidence="4 5">S7-754</strain>
    </source>
</reference>
<sequence length="190" mass="20090">MLAVVNDATFLSGQFLLAMPGMGDPRFERAVIAMCGHDEHGALGIGLGATIEGLTLHDLLDQFQIAHGAAPDAPVHFGGPVEPRRGFVVHSLEWRGQDTINVADRWALSGTVDVLRAIAEGTGPERWVVALGYAGWEGGQLDGELARPGWFNVAGDTTLLFDTPAEERWTHAFAAAGVDPRLLVIGGGTA</sequence>
<evidence type="ECO:0000256" key="1">
    <source>
        <dbReference type="ARBA" id="ARBA00009600"/>
    </source>
</evidence>
<gene>
    <name evidence="3" type="ORF">GQR91_11725</name>
    <name evidence="4" type="ORF">SAMN05216557_102186</name>
</gene>
<evidence type="ECO:0000313" key="6">
    <source>
        <dbReference type="Proteomes" id="UP000436801"/>
    </source>
</evidence>
<name>A0A1G7IBV0_9SPHN</name>
<dbReference type="Gene3D" id="3.40.1740.10">
    <property type="entry name" value="VC0467-like"/>
    <property type="match status" value="1"/>
</dbReference>
<dbReference type="InterPro" id="IPR003774">
    <property type="entry name" value="AlgH-like"/>
</dbReference>
<dbReference type="Pfam" id="PF02622">
    <property type="entry name" value="DUF179"/>
    <property type="match status" value="1"/>
</dbReference>
<comment type="similarity">
    <text evidence="1 2">Belongs to the UPF0301 (AlgH) family.</text>
</comment>
<evidence type="ECO:0000313" key="3">
    <source>
        <dbReference type="EMBL" id="MWC44315.1"/>
    </source>
</evidence>
<dbReference type="SUPFAM" id="SSF143456">
    <property type="entry name" value="VC0467-like"/>
    <property type="match status" value="1"/>
</dbReference>
<accession>A0A1G7IBV0</accession>
<proteinExistence type="inferred from homology"/>
<dbReference type="EMBL" id="FNBI01000002">
    <property type="protein sequence ID" value="SDF10182.1"/>
    <property type="molecule type" value="Genomic_DNA"/>
</dbReference>
<dbReference type="PANTHER" id="PTHR30327:SF1">
    <property type="entry name" value="UPF0301 PROTEIN YQGE"/>
    <property type="match status" value="1"/>
</dbReference>